<comment type="function">
    <text evidence="1 9">One of two assembly initiator proteins, it binds directly to the 5'-end of the 23S rRNA, where it nucleates assembly of the 50S subunit.</text>
</comment>
<dbReference type="AlphaFoldDB" id="A0A2A9HH60"/>
<dbReference type="RefSeq" id="WP_098504673.1">
    <property type="nucleotide sequence ID" value="NZ_PDJQ01000001.1"/>
</dbReference>
<dbReference type="InterPro" id="IPR057264">
    <property type="entry name" value="Ribosomal_uL24_C"/>
</dbReference>
<dbReference type="InterPro" id="IPR003256">
    <property type="entry name" value="Ribosomal_uL24"/>
</dbReference>
<dbReference type="HAMAP" id="MF_01326_B">
    <property type="entry name" value="Ribosomal_uL24_B"/>
    <property type="match status" value="1"/>
</dbReference>
<dbReference type="Proteomes" id="UP000223071">
    <property type="component" value="Unassembled WGS sequence"/>
</dbReference>
<dbReference type="GO" id="GO:0003735">
    <property type="term" value="F:structural constituent of ribosome"/>
    <property type="evidence" value="ECO:0007669"/>
    <property type="project" value="InterPro"/>
</dbReference>
<sequence length="105" mass="11841">MPAKIKKGDKVVVIAGKDRGKRGTVRQVITKHNRVIVEGVNIIKKHMRARQPGQASQIIEREAPIHISNVMLIDPNTDQPTRVTFRRREDGTLVRVGKRSGEDIE</sequence>
<dbReference type="InterPro" id="IPR008991">
    <property type="entry name" value="Translation_prot_SH3-like_sf"/>
</dbReference>
<reference evidence="12 13" key="1">
    <citation type="submission" date="2017-09" db="EMBL/GenBank/DDBJ databases">
        <title>Sequencing the genomes of two abundant thermophiles in Great Basin hot springs: Thermocrinis jamiesonii and novel Chloroflexi Thermoflexus hugenholtzii.</title>
        <authorList>
            <person name="Hedlund B."/>
        </authorList>
    </citation>
    <scope>NUCLEOTIDE SEQUENCE [LARGE SCALE GENOMIC DNA]</scope>
    <source>
        <strain evidence="12 13">G233</strain>
    </source>
</reference>
<gene>
    <name evidence="9" type="primary">rplX</name>
    <name evidence="12" type="ORF">A9A59_2622</name>
</gene>
<evidence type="ECO:0000259" key="11">
    <source>
        <dbReference type="SMART" id="SM00739"/>
    </source>
</evidence>
<dbReference type="InterPro" id="IPR014722">
    <property type="entry name" value="Rib_uL2_dom2"/>
</dbReference>
<dbReference type="GO" id="GO:0006412">
    <property type="term" value="P:translation"/>
    <property type="evidence" value="ECO:0007669"/>
    <property type="project" value="UniProtKB-UniRule"/>
</dbReference>
<dbReference type="CDD" id="cd06089">
    <property type="entry name" value="KOW_RPL26"/>
    <property type="match status" value="1"/>
</dbReference>
<accession>A0A2A9HH60</accession>
<evidence type="ECO:0000256" key="8">
    <source>
        <dbReference type="ARBA" id="ARBA00058688"/>
    </source>
</evidence>
<evidence type="ECO:0000313" key="12">
    <source>
        <dbReference type="EMBL" id="PFG75354.1"/>
    </source>
</evidence>
<evidence type="ECO:0000256" key="9">
    <source>
        <dbReference type="HAMAP-Rule" id="MF_01326"/>
    </source>
</evidence>
<keyword evidence="3 9" id="KW-0699">rRNA-binding</keyword>
<keyword evidence="6 9" id="KW-0687">Ribonucleoprotein</keyword>
<comment type="similarity">
    <text evidence="2 9 10">Belongs to the universal ribosomal protein uL24 family.</text>
</comment>
<dbReference type="Gene3D" id="2.30.30.30">
    <property type="match status" value="1"/>
</dbReference>
<comment type="subunit">
    <text evidence="9">Part of the 50S ribosomal subunit.</text>
</comment>
<evidence type="ECO:0000256" key="5">
    <source>
        <dbReference type="ARBA" id="ARBA00022980"/>
    </source>
</evidence>
<evidence type="ECO:0000256" key="3">
    <source>
        <dbReference type="ARBA" id="ARBA00022730"/>
    </source>
</evidence>
<evidence type="ECO:0000256" key="7">
    <source>
        <dbReference type="ARBA" id="ARBA00035206"/>
    </source>
</evidence>
<proteinExistence type="inferred from homology"/>
<protein>
    <recommendedName>
        <fullName evidence="7 9">Large ribosomal subunit protein uL24</fullName>
    </recommendedName>
</protein>
<dbReference type="InterPro" id="IPR005824">
    <property type="entry name" value="KOW"/>
</dbReference>
<comment type="caution">
    <text evidence="12">The sequence shown here is derived from an EMBL/GenBank/DDBJ whole genome shotgun (WGS) entry which is preliminary data.</text>
</comment>
<name>A0A2A9HH60_TEPT2</name>
<keyword evidence="5 9" id="KW-0689">Ribosomal protein</keyword>
<evidence type="ECO:0000256" key="6">
    <source>
        <dbReference type="ARBA" id="ARBA00023274"/>
    </source>
</evidence>
<dbReference type="GO" id="GO:0019843">
    <property type="term" value="F:rRNA binding"/>
    <property type="evidence" value="ECO:0007669"/>
    <property type="project" value="UniProtKB-UniRule"/>
</dbReference>
<dbReference type="GO" id="GO:0005840">
    <property type="term" value="C:ribosome"/>
    <property type="evidence" value="ECO:0007669"/>
    <property type="project" value="UniProtKB-KW"/>
</dbReference>
<keyword evidence="13" id="KW-1185">Reference proteome</keyword>
<dbReference type="GO" id="GO:1990904">
    <property type="term" value="C:ribonucleoprotein complex"/>
    <property type="evidence" value="ECO:0007669"/>
    <property type="project" value="UniProtKB-KW"/>
</dbReference>
<dbReference type="Pfam" id="PF00467">
    <property type="entry name" value="KOW"/>
    <property type="match status" value="1"/>
</dbReference>
<evidence type="ECO:0000256" key="1">
    <source>
        <dbReference type="ARBA" id="ARBA00004072"/>
    </source>
</evidence>
<evidence type="ECO:0000256" key="2">
    <source>
        <dbReference type="ARBA" id="ARBA00010618"/>
    </source>
</evidence>
<evidence type="ECO:0000256" key="10">
    <source>
        <dbReference type="RuleBase" id="RU003477"/>
    </source>
</evidence>
<dbReference type="FunFam" id="2.30.30.30:FF:000004">
    <property type="entry name" value="50S ribosomal protein L24"/>
    <property type="match status" value="1"/>
</dbReference>
<dbReference type="InterPro" id="IPR041988">
    <property type="entry name" value="Ribosomal_uL24_KOW"/>
</dbReference>
<dbReference type="SMART" id="SM00739">
    <property type="entry name" value="KOW"/>
    <property type="match status" value="1"/>
</dbReference>
<dbReference type="NCBIfam" id="TIGR01079">
    <property type="entry name" value="rplX_bact"/>
    <property type="match status" value="1"/>
</dbReference>
<keyword evidence="4 9" id="KW-0694">RNA-binding</keyword>
<dbReference type="Pfam" id="PF17136">
    <property type="entry name" value="ribosomal_L24"/>
    <property type="match status" value="1"/>
</dbReference>
<evidence type="ECO:0000256" key="4">
    <source>
        <dbReference type="ARBA" id="ARBA00022884"/>
    </source>
</evidence>
<dbReference type="SUPFAM" id="SSF50104">
    <property type="entry name" value="Translation proteins SH3-like domain"/>
    <property type="match status" value="1"/>
</dbReference>
<dbReference type="InterPro" id="IPR005825">
    <property type="entry name" value="Ribosomal_uL24_CS"/>
</dbReference>
<dbReference type="PANTHER" id="PTHR12903">
    <property type="entry name" value="MITOCHONDRIAL RIBOSOMAL PROTEIN L24"/>
    <property type="match status" value="1"/>
</dbReference>
<organism evidence="12 13">
    <name type="scientific">Tepidiforma thermophila (strain KCTC 52669 / CGMCC 1.13589 / G233)</name>
    <dbReference type="NCBI Taxonomy" id="2761530"/>
    <lineage>
        <taxon>Bacteria</taxon>
        <taxon>Bacillati</taxon>
        <taxon>Chloroflexota</taxon>
        <taxon>Tepidiformia</taxon>
        <taxon>Tepidiformales</taxon>
        <taxon>Tepidiformaceae</taxon>
        <taxon>Tepidiforma</taxon>
    </lineage>
</organism>
<dbReference type="EMBL" id="PDJQ01000001">
    <property type="protein sequence ID" value="PFG75354.1"/>
    <property type="molecule type" value="Genomic_DNA"/>
</dbReference>
<evidence type="ECO:0000313" key="13">
    <source>
        <dbReference type="Proteomes" id="UP000223071"/>
    </source>
</evidence>
<comment type="function">
    <text evidence="8 9">One of the proteins that surrounds the polypeptide exit tunnel on the outside of the subunit.</text>
</comment>
<dbReference type="PROSITE" id="PS01108">
    <property type="entry name" value="RIBOSOMAL_L24"/>
    <property type="match status" value="1"/>
</dbReference>
<feature type="domain" description="KOW" evidence="11">
    <location>
        <begin position="4"/>
        <end position="31"/>
    </location>
</feature>